<evidence type="ECO:0000313" key="2">
    <source>
        <dbReference type="EMBL" id="HED11213.1"/>
    </source>
</evidence>
<dbReference type="PANTHER" id="PTHR11106:SF111">
    <property type="entry name" value="MACRO DOMAIN-CONTAINING PROTEIN"/>
    <property type="match status" value="1"/>
</dbReference>
<comment type="caution">
    <text evidence="2">The sequence shown here is derived from an EMBL/GenBank/DDBJ whole genome shotgun (WGS) entry which is preliminary data.</text>
</comment>
<protein>
    <submittedName>
        <fullName evidence="2">Macro domain-containing protein</fullName>
    </submittedName>
</protein>
<feature type="domain" description="Macro" evidence="1">
    <location>
        <begin position="1"/>
        <end position="176"/>
    </location>
</feature>
<evidence type="ECO:0000259" key="1">
    <source>
        <dbReference type="PROSITE" id="PS51154"/>
    </source>
</evidence>
<dbReference type="Gene3D" id="3.40.220.10">
    <property type="entry name" value="Leucine Aminopeptidase, subunit E, domain 1"/>
    <property type="match status" value="1"/>
</dbReference>
<accession>A0A7V1LND2</accession>
<dbReference type="Pfam" id="PF01661">
    <property type="entry name" value="Macro"/>
    <property type="match status" value="1"/>
</dbReference>
<name>A0A7V1LND2_CALAY</name>
<dbReference type="SUPFAM" id="SSF52949">
    <property type="entry name" value="Macro domain-like"/>
    <property type="match status" value="1"/>
</dbReference>
<reference evidence="2" key="1">
    <citation type="journal article" date="2020" name="mSystems">
        <title>Genome- and Community-Level Interaction Insights into Carbon Utilization and Element Cycling Functions of Hydrothermarchaeota in Hydrothermal Sediment.</title>
        <authorList>
            <person name="Zhou Z."/>
            <person name="Liu Y."/>
            <person name="Xu W."/>
            <person name="Pan J."/>
            <person name="Luo Z.H."/>
            <person name="Li M."/>
        </authorList>
    </citation>
    <scope>NUCLEOTIDE SEQUENCE [LARGE SCALE GENOMIC DNA]</scope>
    <source>
        <strain evidence="2">HyVt-456</strain>
    </source>
</reference>
<dbReference type="PANTHER" id="PTHR11106">
    <property type="entry name" value="GANGLIOSIDE INDUCED DIFFERENTIATION ASSOCIATED PROTEIN 2-RELATED"/>
    <property type="match status" value="1"/>
</dbReference>
<dbReference type="EMBL" id="DRLD01000308">
    <property type="protein sequence ID" value="HED11213.1"/>
    <property type="molecule type" value="Genomic_DNA"/>
</dbReference>
<sequence length="188" mass="20215">MMKCIKSGEKKLCLVQGDITLADCDAVVNAANSHLQHGGGVARAIVRRGGYTIQEECDKLGYVPVGSAVISGAGRLKARYVIHAVGPMMGEGDEDAKLKSAVLSALKLAVNHAVKSLAFPAISSGIFGFPLERCARILLGTAQQFQREQASAPHIYVYLYSRDDYNVFLDTLTALEKNFGKEKDEPGD</sequence>
<dbReference type="CDD" id="cd02907">
    <property type="entry name" value="Macro_Af1521_BAL-like"/>
    <property type="match status" value="1"/>
</dbReference>
<dbReference type="InterPro" id="IPR002589">
    <property type="entry name" value="Macro_dom"/>
</dbReference>
<dbReference type="InterPro" id="IPR043472">
    <property type="entry name" value="Macro_dom-like"/>
</dbReference>
<organism evidence="2">
    <name type="scientific">Caldithrix abyssi</name>
    <dbReference type="NCBI Taxonomy" id="187145"/>
    <lineage>
        <taxon>Bacteria</taxon>
        <taxon>Pseudomonadati</taxon>
        <taxon>Calditrichota</taxon>
        <taxon>Calditrichia</taxon>
        <taxon>Calditrichales</taxon>
        <taxon>Calditrichaceae</taxon>
        <taxon>Caldithrix</taxon>
    </lineage>
</organism>
<dbReference type="Proteomes" id="UP000886005">
    <property type="component" value="Unassembled WGS sequence"/>
</dbReference>
<dbReference type="PROSITE" id="PS51154">
    <property type="entry name" value="MACRO"/>
    <property type="match status" value="1"/>
</dbReference>
<dbReference type="AlphaFoldDB" id="A0A7V1LND2"/>
<proteinExistence type="predicted"/>
<dbReference type="SMART" id="SM00506">
    <property type="entry name" value="A1pp"/>
    <property type="match status" value="1"/>
</dbReference>
<gene>
    <name evidence="2" type="ORF">ENJ10_11040</name>
</gene>